<gene>
    <name evidence="1" type="ORF">NDU88_005821</name>
</gene>
<sequence length="116" mass="13239">MPGASVAHKTESHVLMETLEMFKCPGCLAIGQILFELTFDYPISKFIPVSHMRIRLHKEIVYIQFYECMKMQRNVDFVSGLSHLCRCSAELENGTCTGFVYSTGTVFVFLCRQEDS</sequence>
<keyword evidence="2" id="KW-1185">Reference proteome</keyword>
<evidence type="ECO:0000313" key="1">
    <source>
        <dbReference type="EMBL" id="KAJ1153054.1"/>
    </source>
</evidence>
<comment type="caution">
    <text evidence="1">The sequence shown here is derived from an EMBL/GenBank/DDBJ whole genome shotgun (WGS) entry which is preliminary data.</text>
</comment>
<name>A0AAV7RLA0_PLEWA</name>
<dbReference type="EMBL" id="JANPWB010000009">
    <property type="protein sequence ID" value="KAJ1153054.1"/>
    <property type="molecule type" value="Genomic_DNA"/>
</dbReference>
<accession>A0AAV7RLA0</accession>
<dbReference type="AlphaFoldDB" id="A0AAV7RLA0"/>
<reference evidence="1" key="1">
    <citation type="journal article" date="2022" name="bioRxiv">
        <title>Sequencing and chromosome-scale assembly of the giantPleurodeles waltlgenome.</title>
        <authorList>
            <person name="Brown T."/>
            <person name="Elewa A."/>
            <person name="Iarovenko S."/>
            <person name="Subramanian E."/>
            <person name="Araus A.J."/>
            <person name="Petzold A."/>
            <person name="Susuki M."/>
            <person name="Suzuki K.-i.T."/>
            <person name="Hayashi T."/>
            <person name="Toyoda A."/>
            <person name="Oliveira C."/>
            <person name="Osipova E."/>
            <person name="Leigh N.D."/>
            <person name="Simon A."/>
            <person name="Yun M.H."/>
        </authorList>
    </citation>
    <scope>NUCLEOTIDE SEQUENCE</scope>
    <source>
        <strain evidence="1">20211129_DDA</strain>
        <tissue evidence="1">Liver</tissue>
    </source>
</reference>
<evidence type="ECO:0000313" key="2">
    <source>
        <dbReference type="Proteomes" id="UP001066276"/>
    </source>
</evidence>
<protein>
    <submittedName>
        <fullName evidence="1">Uncharacterized protein</fullName>
    </submittedName>
</protein>
<proteinExistence type="predicted"/>
<dbReference type="Proteomes" id="UP001066276">
    <property type="component" value="Chromosome 5"/>
</dbReference>
<organism evidence="1 2">
    <name type="scientific">Pleurodeles waltl</name>
    <name type="common">Iberian ribbed newt</name>
    <dbReference type="NCBI Taxonomy" id="8319"/>
    <lineage>
        <taxon>Eukaryota</taxon>
        <taxon>Metazoa</taxon>
        <taxon>Chordata</taxon>
        <taxon>Craniata</taxon>
        <taxon>Vertebrata</taxon>
        <taxon>Euteleostomi</taxon>
        <taxon>Amphibia</taxon>
        <taxon>Batrachia</taxon>
        <taxon>Caudata</taxon>
        <taxon>Salamandroidea</taxon>
        <taxon>Salamandridae</taxon>
        <taxon>Pleurodelinae</taxon>
        <taxon>Pleurodeles</taxon>
    </lineage>
</organism>